<sequence>MLTLASEELRNLRKRFLKPLLAPALSGEPWKPALDPDADPIDAAVIAASVVSYASRCYADWADLDTRELLMMVELSAAANCGHFGIDQWPFVHALSRMLQGRDRAAIEPLVAAYQQRYRACLAEVDAVSGR</sequence>
<dbReference type="EMBL" id="JABFDB010000019">
    <property type="protein sequence ID" value="NYZ22523.1"/>
    <property type="molecule type" value="Genomic_DNA"/>
</dbReference>
<comment type="caution">
    <text evidence="1">The sequence shown here is derived from an EMBL/GenBank/DDBJ whole genome shotgun (WGS) entry which is preliminary data.</text>
</comment>
<evidence type="ECO:0000313" key="2">
    <source>
        <dbReference type="Proteomes" id="UP000584642"/>
    </source>
</evidence>
<reference evidence="1 2" key="1">
    <citation type="submission" date="2020-05" db="EMBL/GenBank/DDBJ databases">
        <title>Azospirillum oleiclasticum sp. nov, a nitrogen-fixing and heavy crude oil-emulsifying bacterium isolated from the crude oil of Yumen Oilfield.</title>
        <authorList>
            <person name="Wu D."/>
            <person name="Cai M."/>
            <person name="Zhang X."/>
        </authorList>
    </citation>
    <scope>NUCLEOTIDE SEQUENCE [LARGE SCALE GENOMIC DNA]</scope>
    <source>
        <strain evidence="1 2">ROY-1-1-2</strain>
    </source>
</reference>
<dbReference type="Proteomes" id="UP000584642">
    <property type="component" value="Unassembled WGS sequence"/>
</dbReference>
<organism evidence="1 2">
    <name type="scientific">Azospirillum oleiclasticum</name>
    <dbReference type="NCBI Taxonomy" id="2735135"/>
    <lineage>
        <taxon>Bacteria</taxon>
        <taxon>Pseudomonadati</taxon>
        <taxon>Pseudomonadota</taxon>
        <taxon>Alphaproteobacteria</taxon>
        <taxon>Rhodospirillales</taxon>
        <taxon>Azospirillaceae</taxon>
        <taxon>Azospirillum</taxon>
    </lineage>
</organism>
<accession>A0ABX2TH90</accession>
<name>A0ABX2TH90_9PROT</name>
<protein>
    <submittedName>
        <fullName evidence="1">Uncharacterized protein</fullName>
    </submittedName>
</protein>
<keyword evidence="2" id="KW-1185">Reference proteome</keyword>
<proteinExistence type="predicted"/>
<evidence type="ECO:0000313" key="1">
    <source>
        <dbReference type="EMBL" id="NYZ22523.1"/>
    </source>
</evidence>
<dbReference type="RefSeq" id="WP_180284295.1">
    <property type="nucleotide sequence ID" value="NZ_JABFDB010000019.1"/>
</dbReference>
<gene>
    <name evidence="1" type="ORF">HND93_22670</name>
</gene>